<dbReference type="PANTHER" id="PTHR47466:SF1">
    <property type="entry name" value="METALLOPROTEASE MEP1 (AFU_ORTHOLOGUE AFUA_1G07730)-RELATED"/>
    <property type="match status" value="1"/>
</dbReference>
<sequence>MKKRYHSYLKFLIRSGIFISLLFNILNLSAQEKCAVPKILEEREKKYPELSTQKFENWIAEKQKLKNTTSQRNQKVLVQIPVVFHIIHNGEPVGIGGNLLKSRIDRQLEVLNEDFNRLNEDASETLEEFQDLAASLEIEFIYAKQSPDGTETDGIVRIPGSQSSYSYQDRGILSAESYWPAEEYLNIWVTDLAGGSLGWAEFPVSNLAGLDAASNNRLIDGVSLDYVYFGDNPESPSFESKGRTATHEMGHFLGLRHIWGDGGCTVDDFCADTPSASGSSTGCNITKTSCESLDMVQNFMDYTNDACMNLFTQDQKSRVRTVIENSPRRKSLTESKGLEEPPVFNRDLGLTEINSQFTGSCSGNFSPQITIKNQGLFMIKEYSIDLYVNELLTETLEFTDTLESGDEKVVYFPLLNFIETAEYSISYSLNLEGAFEDDRLENNLKTEYYQKLQEGNLPYKKKFQNNFDSWFIRNADQEETWQQFNDAIGVPFYENRQNFGQKEEIISPIFDFTTIDVPELSFVFAQVADSIPNRVSIYASYDCGRTFNDLIFSNNITDLSTAYQVDSIFTPQFRLDWDTVKIDLNRLRDQESVCFNIVAENRLGNNFYISEFNVEESTKKNKEIDVLNWKNINPLFCDEELEGILTVKNIGRENISNYKLEILDNGKLIKEYIINDEVIVSGQNSEVDIIIPQPQRENGEFEIRAIINNEEEEIINNIYVPFQINCLEELPPLRLILKNGNSDNWFEFNPDKDAGWTYSSNNFAVNSNSSYITKESSEDWLLSPLMDVSNTNYLGLIFDLSYRKALRQSEKFEVYISNDNGKNFNTLIYSKSGDSLATSYGNDITDHLTWRNEFIDLSPYVNRDKIRLAFKVTHDNGQNIYLKNISFFVGQSPPPPFPNVRKSIVIYPNPAKNDVNLHLNLDVAEEGFFQILDMKGNVILEFKEPKILNQFISFDVSQLAEGMYILRLRTNRFSATERFMIQK</sequence>
<dbReference type="Pfam" id="PF05572">
    <property type="entry name" value="Peptidase_M43"/>
    <property type="match status" value="1"/>
</dbReference>
<evidence type="ECO:0000256" key="6">
    <source>
        <dbReference type="ARBA" id="ARBA00022833"/>
    </source>
</evidence>
<accession>A0AA51ND49</accession>
<dbReference type="InterPro" id="IPR024079">
    <property type="entry name" value="MetalloPept_cat_dom_sf"/>
</dbReference>
<dbReference type="PANTHER" id="PTHR47466">
    <property type="match status" value="1"/>
</dbReference>
<keyword evidence="2" id="KW-0645">Protease</keyword>
<keyword evidence="6" id="KW-0862">Zinc</keyword>
<evidence type="ECO:0000313" key="13">
    <source>
        <dbReference type="Proteomes" id="UP001230496"/>
    </source>
</evidence>
<evidence type="ECO:0000256" key="4">
    <source>
        <dbReference type="ARBA" id="ARBA00022729"/>
    </source>
</evidence>
<evidence type="ECO:0000259" key="11">
    <source>
        <dbReference type="Pfam" id="PF18962"/>
    </source>
</evidence>
<feature type="domain" description="Secretion system C-terminal sorting" evidence="11">
    <location>
        <begin position="906"/>
        <end position="981"/>
    </location>
</feature>
<keyword evidence="8" id="KW-1015">Disulfide bond</keyword>
<feature type="domain" description="Peptidase M43 pregnancy-associated plasma-A" evidence="10">
    <location>
        <begin position="175"/>
        <end position="323"/>
    </location>
</feature>
<dbReference type="Gene3D" id="3.40.390.10">
    <property type="entry name" value="Collagenase (Catalytic Domain)"/>
    <property type="match status" value="1"/>
</dbReference>
<dbReference type="KEGG" id="msaa:QYS49_38270"/>
<dbReference type="SUPFAM" id="SSF55486">
    <property type="entry name" value="Metalloproteases ('zincins'), catalytic domain"/>
    <property type="match status" value="1"/>
</dbReference>
<evidence type="ECO:0000256" key="3">
    <source>
        <dbReference type="ARBA" id="ARBA00022723"/>
    </source>
</evidence>
<proteinExistence type="inferred from homology"/>
<dbReference type="Proteomes" id="UP001230496">
    <property type="component" value="Chromosome"/>
</dbReference>
<reference evidence="12 13" key="1">
    <citation type="submission" date="2023-08" db="EMBL/GenBank/DDBJ databases">
        <title>Comparative genomics and taxonomic characterization of three novel marine species of genus Marivirga.</title>
        <authorList>
            <person name="Muhammad N."/>
            <person name="Kim S.-G."/>
        </authorList>
    </citation>
    <scope>NUCLEOTIDE SEQUENCE [LARGE SCALE GENOMIC DNA]</scope>
    <source>
        <strain evidence="12 13">BDSF4-3</strain>
    </source>
</reference>
<keyword evidence="3" id="KW-0479">Metal-binding</keyword>
<dbReference type="Pfam" id="PF18962">
    <property type="entry name" value="Por_Secre_tail"/>
    <property type="match status" value="1"/>
</dbReference>
<evidence type="ECO:0000256" key="9">
    <source>
        <dbReference type="SAM" id="Coils"/>
    </source>
</evidence>
<evidence type="ECO:0000259" key="10">
    <source>
        <dbReference type="Pfam" id="PF05572"/>
    </source>
</evidence>
<name>A0AA51ND49_9BACT</name>
<dbReference type="NCBIfam" id="NF038128">
    <property type="entry name" value="choice_anch_J"/>
    <property type="match status" value="1"/>
</dbReference>
<gene>
    <name evidence="12" type="ORF">QYS49_38270</name>
</gene>
<dbReference type="GO" id="GO:0046872">
    <property type="term" value="F:metal ion binding"/>
    <property type="evidence" value="ECO:0007669"/>
    <property type="project" value="UniProtKB-KW"/>
</dbReference>
<keyword evidence="7 12" id="KW-0482">Metalloprotease</keyword>
<comment type="similarity">
    <text evidence="1">Belongs to the peptidase M43B family.</text>
</comment>
<dbReference type="AlphaFoldDB" id="A0AA51ND49"/>
<keyword evidence="4" id="KW-0732">Signal</keyword>
<evidence type="ECO:0000313" key="12">
    <source>
        <dbReference type="EMBL" id="WMN11410.1"/>
    </source>
</evidence>
<dbReference type="InterPro" id="IPR026444">
    <property type="entry name" value="Secre_tail"/>
</dbReference>
<evidence type="ECO:0000256" key="7">
    <source>
        <dbReference type="ARBA" id="ARBA00023049"/>
    </source>
</evidence>
<evidence type="ECO:0000256" key="5">
    <source>
        <dbReference type="ARBA" id="ARBA00022801"/>
    </source>
</evidence>
<keyword evidence="9" id="KW-0175">Coiled coil</keyword>
<dbReference type="RefSeq" id="WP_308348566.1">
    <property type="nucleotide sequence ID" value="NZ_CP129971.1"/>
</dbReference>
<dbReference type="NCBIfam" id="TIGR04183">
    <property type="entry name" value="Por_Secre_tail"/>
    <property type="match status" value="1"/>
</dbReference>
<evidence type="ECO:0000256" key="8">
    <source>
        <dbReference type="ARBA" id="ARBA00023157"/>
    </source>
</evidence>
<evidence type="ECO:0000256" key="1">
    <source>
        <dbReference type="ARBA" id="ARBA00008721"/>
    </source>
</evidence>
<evidence type="ECO:0000256" key="2">
    <source>
        <dbReference type="ARBA" id="ARBA00022670"/>
    </source>
</evidence>
<feature type="coiled-coil region" evidence="9">
    <location>
        <begin position="101"/>
        <end position="139"/>
    </location>
</feature>
<dbReference type="GO" id="GO:0006508">
    <property type="term" value="P:proteolysis"/>
    <property type="evidence" value="ECO:0007669"/>
    <property type="project" value="UniProtKB-KW"/>
</dbReference>
<organism evidence="12 13">
    <name type="scientific">Marivirga salinarum</name>
    <dbReference type="NCBI Taxonomy" id="3059078"/>
    <lineage>
        <taxon>Bacteria</taxon>
        <taxon>Pseudomonadati</taxon>
        <taxon>Bacteroidota</taxon>
        <taxon>Cytophagia</taxon>
        <taxon>Cytophagales</taxon>
        <taxon>Marivirgaceae</taxon>
        <taxon>Marivirga</taxon>
    </lineage>
</organism>
<dbReference type="EMBL" id="CP129971">
    <property type="protein sequence ID" value="WMN11410.1"/>
    <property type="molecule type" value="Genomic_DNA"/>
</dbReference>
<keyword evidence="13" id="KW-1185">Reference proteome</keyword>
<dbReference type="GO" id="GO:0008237">
    <property type="term" value="F:metallopeptidase activity"/>
    <property type="evidence" value="ECO:0007669"/>
    <property type="project" value="UniProtKB-KW"/>
</dbReference>
<dbReference type="CDD" id="cd04275">
    <property type="entry name" value="ZnMc_pappalysin_like"/>
    <property type="match status" value="1"/>
</dbReference>
<dbReference type="InterPro" id="IPR008754">
    <property type="entry name" value="Peptidase_M43"/>
</dbReference>
<keyword evidence="5" id="KW-0378">Hydrolase</keyword>
<dbReference type="Gene3D" id="2.60.120.200">
    <property type="match status" value="1"/>
</dbReference>
<protein>
    <submittedName>
        <fullName evidence="12">M43 family zinc metalloprotease</fullName>
    </submittedName>
</protein>